<dbReference type="Proteomes" id="UP000485880">
    <property type="component" value="Unassembled WGS sequence"/>
</dbReference>
<evidence type="ECO:0000256" key="7">
    <source>
        <dbReference type="ARBA" id="ARBA00023141"/>
    </source>
</evidence>
<dbReference type="InterPro" id="IPR044643">
    <property type="entry name" value="TrpF_fam"/>
</dbReference>
<dbReference type="SUPFAM" id="SSF51366">
    <property type="entry name" value="Ribulose-phoshate binding barrel"/>
    <property type="match status" value="1"/>
</dbReference>
<dbReference type="NCBIfam" id="NF002295">
    <property type="entry name" value="PRK01222.1-1"/>
    <property type="match status" value="1"/>
</dbReference>
<keyword evidence="5 9" id="KW-0028">Amino-acid biosynthesis</keyword>
<dbReference type="PANTHER" id="PTHR42894">
    <property type="entry name" value="N-(5'-PHOSPHORIBOSYL)ANTHRANILATE ISOMERASE"/>
    <property type="match status" value="1"/>
</dbReference>
<evidence type="ECO:0000256" key="9">
    <source>
        <dbReference type="HAMAP-Rule" id="MF_00135"/>
    </source>
</evidence>
<comment type="catalytic activity">
    <reaction evidence="1 9">
        <text>N-(5-phospho-beta-D-ribosyl)anthranilate = 1-(2-carboxyphenylamino)-1-deoxy-D-ribulose 5-phosphate</text>
        <dbReference type="Rhea" id="RHEA:21540"/>
        <dbReference type="ChEBI" id="CHEBI:18277"/>
        <dbReference type="ChEBI" id="CHEBI:58613"/>
        <dbReference type="EC" id="5.3.1.24"/>
    </reaction>
</comment>
<dbReference type="HAMAP" id="MF_00135">
    <property type="entry name" value="PRAI"/>
    <property type="match status" value="1"/>
</dbReference>
<sequence>MFMSTLIKICGLAAPEAVDAAMKAGADLLGFVFFDKSPRHVSLEQAGRLGARAGSGAARVLLTVDADDALLAAAIAALDPQFLQLHGGETPERVAAIRACFGVKVIKAIGIGDSADLAEIGRYDDVADMLLFDSRPKAPTDRPGGNGGAFDWSLLRGLKTKKPWLLAGGLNAGNVAQALIETGAPGVDVSSGVESAPGVKDKDKVADFVARARAAEIAALWEKRRGTAAAR</sequence>
<evidence type="ECO:0000259" key="10">
    <source>
        <dbReference type="Pfam" id="PF00697"/>
    </source>
</evidence>
<dbReference type="GO" id="GO:0004640">
    <property type="term" value="F:phosphoribosylanthranilate isomerase activity"/>
    <property type="evidence" value="ECO:0007669"/>
    <property type="project" value="UniProtKB-UniRule"/>
</dbReference>
<keyword evidence="8 9" id="KW-0413">Isomerase</keyword>
<keyword evidence="12" id="KW-1185">Reference proteome</keyword>
<dbReference type="EC" id="5.3.1.24" evidence="3 9"/>
<dbReference type="InterPro" id="IPR013785">
    <property type="entry name" value="Aldolase_TIM"/>
</dbReference>
<protein>
    <recommendedName>
        <fullName evidence="4 9">N-(5'-phosphoribosyl)anthranilate isomerase</fullName>
        <shortName evidence="9">PRAI</shortName>
        <ecNumber evidence="3 9">5.3.1.24</ecNumber>
    </recommendedName>
</protein>
<dbReference type="PANTHER" id="PTHR42894:SF1">
    <property type="entry name" value="N-(5'-PHOSPHORIBOSYL)ANTHRANILATE ISOMERASE"/>
    <property type="match status" value="1"/>
</dbReference>
<dbReference type="GO" id="GO:0000162">
    <property type="term" value="P:L-tryptophan biosynthetic process"/>
    <property type="evidence" value="ECO:0007669"/>
    <property type="project" value="UniProtKB-UniRule"/>
</dbReference>
<dbReference type="Gene3D" id="3.20.20.70">
    <property type="entry name" value="Aldolase class I"/>
    <property type="match status" value="1"/>
</dbReference>
<evidence type="ECO:0000256" key="4">
    <source>
        <dbReference type="ARBA" id="ARBA00022272"/>
    </source>
</evidence>
<dbReference type="EMBL" id="CABFMQ020000035">
    <property type="protein sequence ID" value="VTZ49017.1"/>
    <property type="molecule type" value="Genomic_DNA"/>
</dbReference>
<organism evidence="11 12">
    <name type="scientific">Methylocella tundrae</name>
    <dbReference type="NCBI Taxonomy" id="227605"/>
    <lineage>
        <taxon>Bacteria</taxon>
        <taxon>Pseudomonadati</taxon>
        <taxon>Pseudomonadota</taxon>
        <taxon>Alphaproteobacteria</taxon>
        <taxon>Hyphomicrobiales</taxon>
        <taxon>Beijerinckiaceae</taxon>
        <taxon>Methylocella</taxon>
    </lineage>
</organism>
<dbReference type="UniPathway" id="UPA00035">
    <property type="reaction ID" value="UER00042"/>
</dbReference>
<dbReference type="InterPro" id="IPR001240">
    <property type="entry name" value="PRAI_dom"/>
</dbReference>
<gene>
    <name evidence="9 11" type="primary">trpF</name>
    <name evidence="11" type="ORF">MPC4_130038</name>
</gene>
<comment type="similarity">
    <text evidence="9">Belongs to the TrpF family.</text>
</comment>
<feature type="domain" description="N-(5'phosphoribosyl) anthranilate isomerase (PRAI)" evidence="10">
    <location>
        <begin position="7"/>
        <end position="210"/>
    </location>
</feature>
<reference evidence="11 12" key="1">
    <citation type="submission" date="2019-05" db="EMBL/GenBank/DDBJ databases">
        <authorList>
            <person name="Farhan Ul Haque M."/>
        </authorList>
    </citation>
    <scope>NUCLEOTIDE SEQUENCE [LARGE SCALE GENOMIC DNA]</scope>
    <source>
        <strain evidence="11">2</strain>
    </source>
</reference>
<comment type="caution">
    <text evidence="11">The sequence shown here is derived from an EMBL/GenBank/DDBJ whole genome shotgun (WGS) entry which is preliminary data.</text>
</comment>
<evidence type="ECO:0000256" key="5">
    <source>
        <dbReference type="ARBA" id="ARBA00022605"/>
    </source>
</evidence>
<evidence type="ECO:0000256" key="6">
    <source>
        <dbReference type="ARBA" id="ARBA00022822"/>
    </source>
</evidence>
<evidence type="ECO:0000256" key="1">
    <source>
        <dbReference type="ARBA" id="ARBA00001164"/>
    </source>
</evidence>
<dbReference type="InterPro" id="IPR011060">
    <property type="entry name" value="RibuloseP-bd_barrel"/>
</dbReference>
<evidence type="ECO:0000256" key="2">
    <source>
        <dbReference type="ARBA" id="ARBA00004664"/>
    </source>
</evidence>
<evidence type="ECO:0000313" key="11">
    <source>
        <dbReference type="EMBL" id="VTZ49017.1"/>
    </source>
</evidence>
<accession>A0A8B6M1X3</accession>
<proteinExistence type="inferred from homology"/>
<comment type="pathway">
    <text evidence="2 9">Amino-acid biosynthesis; L-tryptophan biosynthesis; L-tryptophan from chorismate: step 3/5.</text>
</comment>
<evidence type="ECO:0000256" key="8">
    <source>
        <dbReference type="ARBA" id="ARBA00023235"/>
    </source>
</evidence>
<name>A0A8B6M1X3_METTU</name>
<keyword evidence="6 9" id="KW-0822">Tryptophan biosynthesis</keyword>
<evidence type="ECO:0000313" key="12">
    <source>
        <dbReference type="Proteomes" id="UP000485880"/>
    </source>
</evidence>
<dbReference type="CDD" id="cd00405">
    <property type="entry name" value="PRAI"/>
    <property type="match status" value="1"/>
</dbReference>
<dbReference type="AlphaFoldDB" id="A0A8B6M1X3"/>
<dbReference type="Pfam" id="PF00697">
    <property type="entry name" value="PRAI"/>
    <property type="match status" value="1"/>
</dbReference>
<keyword evidence="7 9" id="KW-0057">Aromatic amino acid biosynthesis</keyword>
<evidence type="ECO:0000256" key="3">
    <source>
        <dbReference type="ARBA" id="ARBA00012572"/>
    </source>
</evidence>